<accession>A0A382X2H8</accession>
<gene>
    <name evidence="1" type="ORF">METZ01_LOCUS418260</name>
</gene>
<reference evidence="1" key="1">
    <citation type="submission" date="2018-05" db="EMBL/GenBank/DDBJ databases">
        <authorList>
            <person name="Lanie J.A."/>
            <person name="Ng W.-L."/>
            <person name="Kazmierczak K.M."/>
            <person name="Andrzejewski T.M."/>
            <person name="Davidsen T.M."/>
            <person name="Wayne K.J."/>
            <person name="Tettelin H."/>
            <person name="Glass J.I."/>
            <person name="Rusch D."/>
            <person name="Podicherti R."/>
            <person name="Tsui H.-C.T."/>
            <person name="Winkler M.E."/>
        </authorList>
    </citation>
    <scope>NUCLEOTIDE SEQUENCE</scope>
</reference>
<dbReference type="AlphaFoldDB" id="A0A382X2H8"/>
<sequence length="29" mass="3186">MYCNVLAMKIRTNFIPGIPRIAYDEAGAG</sequence>
<dbReference type="EMBL" id="UINC01164516">
    <property type="protein sequence ID" value="SVD65406.1"/>
    <property type="molecule type" value="Genomic_DNA"/>
</dbReference>
<organism evidence="1">
    <name type="scientific">marine metagenome</name>
    <dbReference type="NCBI Taxonomy" id="408172"/>
    <lineage>
        <taxon>unclassified sequences</taxon>
        <taxon>metagenomes</taxon>
        <taxon>ecological metagenomes</taxon>
    </lineage>
</organism>
<protein>
    <submittedName>
        <fullName evidence="1">Uncharacterized protein</fullName>
    </submittedName>
</protein>
<proteinExistence type="predicted"/>
<feature type="non-terminal residue" evidence="1">
    <location>
        <position position="29"/>
    </location>
</feature>
<name>A0A382X2H8_9ZZZZ</name>
<evidence type="ECO:0000313" key="1">
    <source>
        <dbReference type="EMBL" id="SVD65406.1"/>
    </source>
</evidence>